<reference evidence="11 12" key="1">
    <citation type="submission" date="2021-12" db="EMBL/GenBank/DDBJ databases">
        <title>Discovery of the Pendulisporaceae a myxobacterial family with distinct sporulation behavior and unique specialized metabolism.</title>
        <authorList>
            <person name="Garcia R."/>
            <person name="Popoff A."/>
            <person name="Bader C.D."/>
            <person name="Loehr J."/>
            <person name="Walesch S."/>
            <person name="Walt C."/>
            <person name="Boldt J."/>
            <person name="Bunk B."/>
            <person name="Haeckl F.J.F.P.J."/>
            <person name="Gunesch A.P."/>
            <person name="Birkelbach J."/>
            <person name="Nuebel U."/>
            <person name="Pietschmann T."/>
            <person name="Bach T."/>
            <person name="Mueller R."/>
        </authorList>
    </citation>
    <scope>NUCLEOTIDE SEQUENCE [LARGE SCALE GENOMIC DNA]</scope>
    <source>
        <strain evidence="11 12">MSr11954</strain>
    </source>
</reference>
<dbReference type="SUPFAM" id="SSF82689">
    <property type="entry name" value="Mechanosensitive channel protein MscS (YggB), C-terminal domain"/>
    <property type="match status" value="1"/>
</dbReference>
<gene>
    <name evidence="11" type="ORF">LZC94_17805</name>
</gene>
<feature type="transmembrane region" description="Helical" evidence="7">
    <location>
        <begin position="92"/>
        <end position="110"/>
    </location>
</feature>
<keyword evidence="3" id="KW-1003">Cell membrane</keyword>
<feature type="domain" description="Mechanosensitive ion channel transmembrane helices 2/3" evidence="10">
    <location>
        <begin position="66"/>
        <end position="107"/>
    </location>
</feature>
<keyword evidence="6 7" id="KW-0472">Membrane</keyword>
<dbReference type="Gene3D" id="3.30.70.100">
    <property type="match status" value="1"/>
</dbReference>
<dbReference type="InterPro" id="IPR011014">
    <property type="entry name" value="MscS_channel_TM-2"/>
</dbReference>
<feature type="transmembrane region" description="Helical" evidence="7">
    <location>
        <begin position="26"/>
        <end position="47"/>
    </location>
</feature>
<dbReference type="PANTHER" id="PTHR30347">
    <property type="entry name" value="POTASSIUM CHANNEL RELATED"/>
    <property type="match status" value="1"/>
</dbReference>
<evidence type="ECO:0000256" key="1">
    <source>
        <dbReference type="ARBA" id="ARBA00004651"/>
    </source>
</evidence>
<comment type="similarity">
    <text evidence="2">Belongs to the MscS (TC 1.A.23) family.</text>
</comment>
<keyword evidence="5 7" id="KW-1133">Transmembrane helix</keyword>
<evidence type="ECO:0000256" key="2">
    <source>
        <dbReference type="ARBA" id="ARBA00008017"/>
    </source>
</evidence>
<feature type="domain" description="Mechanosensitive ion channel MscS" evidence="8">
    <location>
        <begin position="108"/>
        <end position="175"/>
    </location>
</feature>
<dbReference type="PANTHER" id="PTHR30347:SF1">
    <property type="entry name" value="MECHANOSENSITIVE CHANNEL MSCK"/>
    <property type="match status" value="1"/>
</dbReference>
<evidence type="ECO:0000259" key="10">
    <source>
        <dbReference type="Pfam" id="PF21088"/>
    </source>
</evidence>
<feature type="domain" description="Mechanosensitive ion channel MscS C-terminal" evidence="9">
    <location>
        <begin position="182"/>
        <end position="264"/>
    </location>
</feature>
<evidence type="ECO:0000256" key="3">
    <source>
        <dbReference type="ARBA" id="ARBA00022475"/>
    </source>
</evidence>
<evidence type="ECO:0000256" key="7">
    <source>
        <dbReference type="SAM" id="Phobius"/>
    </source>
</evidence>
<evidence type="ECO:0000313" key="11">
    <source>
        <dbReference type="EMBL" id="WXB19081.1"/>
    </source>
</evidence>
<evidence type="ECO:0000256" key="5">
    <source>
        <dbReference type="ARBA" id="ARBA00022989"/>
    </source>
</evidence>
<dbReference type="InterPro" id="IPR006685">
    <property type="entry name" value="MscS_channel_2nd"/>
</dbReference>
<dbReference type="SUPFAM" id="SSF82861">
    <property type="entry name" value="Mechanosensitive channel protein MscS (YggB), transmembrane region"/>
    <property type="match status" value="1"/>
</dbReference>
<accession>A0ABZ2M988</accession>
<organism evidence="11 12">
    <name type="scientific">Pendulispora albinea</name>
    <dbReference type="NCBI Taxonomy" id="2741071"/>
    <lineage>
        <taxon>Bacteria</taxon>
        <taxon>Pseudomonadati</taxon>
        <taxon>Myxococcota</taxon>
        <taxon>Myxococcia</taxon>
        <taxon>Myxococcales</taxon>
        <taxon>Sorangiineae</taxon>
        <taxon>Pendulisporaceae</taxon>
        <taxon>Pendulispora</taxon>
    </lineage>
</organism>
<dbReference type="InterPro" id="IPR049142">
    <property type="entry name" value="MS_channel_1st"/>
</dbReference>
<dbReference type="InterPro" id="IPR011066">
    <property type="entry name" value="MscS_channel_C_sf"/>
</dbReference>
<evidence type="ECO:0000259" key="8">
    <source>
        <dbReference type="Pfam" id="PF00924"/>
    </source>
</evidence>
<dbReference type="Proteomes" id="UP001370348">
    <property type="component" value="Chromosome"/>
</dbReference>
<keyword evidence="12" id="KW-1185">Reference proteome</keyword>
<name>A0ABZ2M988_9BACT</name>
<dbReference type="InterPro" id="IPR052702">
    <property type="entry name" value="MscS-like_channel"/>
</dbReference>
<dbReference type="EMBL" id="CP089984">
    <property type="protein sequence ID" value="WXB19081.1"/>
    <property type="molecule type" value="Genomic_DNA"/>
</dbReference>
<evidence type="ECO:0000313" key="12">
    <source>
        <dbReference type="Proteomes" id="UP001370348"/>
    </source>
</evidence>
<dbReference type="RefSeq" id="WP_394828704.1">
    <property type="nucleotide sequence ID" value="NZ_CP089984.1"/>
</dbReference>
<evidence type="ECO:0000256" key="4">
    <source>
        <dbReference type="ARBA" id="ARBA00022692"/>
    </source>
</evidence>
<dbReference type="InterPro" id="IPR010920">
    <property type="entry name" value="LSM_dom_sf"/>
</dbReference>
<comment type="subcellular location">
    <subcellularLocation>
        <location evidence="1">Cell membrane</location>
        <topology evidence="1">Multi-pass membrane protein</topology>
    </subcellularLocation>
</comment>
<dbReference type="Gene3D" id="1.10.287.1260">
    <property type="match status" value="1"/>
</dbReference>
<protein>
    <submittedName>
        <fullName evidence="11">Mechanosensitive ion channel</fullName>
    </submittedName>
</protein>
<keyword evidence="4 7" id="KW-0812">Transmembrane</keyword>
<dbReference type="Gene3D" id="2.30.30.60">
    <property type="match status" value="1"/>
</dbReference>
<proteinExistence type="inferred from homology"/>
<dbReference type="SUPFAM" id="SSF50182">
    <property type="entry name" value="Sm-like ribonucleoproteins"/>
    <property type="match status" value="1"/>
</dbReference>
<dbReference type="Pfam" id="PF00924">
    <property type="entry name" value="MS_channel_2nd"/>
    <property type="match status" value="1"/>
</dbReference>
<dbReference type="Pfam" id="PF21088">
    <property type="entry name" value="MS_channel_1st"/>
    <property type="match status" value="1"/>
</dbReference>
<dbReference type="InterPro" id="IPR023408">
    <property type="entry name" value="MscS_beta-dom_sf"/>
</dbReference>
<feature type="transmembrane region" description="Helical" evidence="7">
    <location>
        <begin position="67"/>
        <end position="86"/>
    </location>
</feature>
<evidence type="ECO:0000256" key="6">
    <source>
        <dbReference type="ARBA" id="ARBA00023136"/>
    </source>
</evidence>
<dbReference type="InterPro" id="IPR049278">
    <property type="entry name" value="MS_channel_C"/>
</dbReference>
<evidence type="ECO:0000259" key="9">
    <source>
        <dbReference type="Pfam" id="PF21082"/>
    </source>
</evidence>
<dbReference type="Pfam" id="PF21082">
    <property type="entry name" value="MS_channel_3rd"/>
    <property type="match status" value="1"/>
</dbReference>
<sequence length="285" mass="30701">MFPKIRDFLHYPLITISGGDITPGSVIVGVVVVFLSAILASIASRWLRTLLGARGLSHGAQFAASKILRYSVVLLGVLVGLSSMGIKLDALIAASTVLAVGIGFGLQNVVQNFISGLVLLIEQPVSKGDFVKVGNAYGVIEDIGLRATQIITRDEVTIIVPNSELIASAVINHSRPTTNLRIQVTVDVSAKCDTALVRDTLLEVGAKHPEVITTLGVEVRLDACNEPAFLFVLLVWIPDPREDLRIASDLRFAIEAAFKEKGIEGPIPERINYHRAGLPRALREN</sequence>